<dbReference type="Pfam" id="PF00370">
    <property type="entry name" value="FGGY_N"/>
    <property type="match status" value="1"/>
</dbReference>
<dbReference type="Pfam" id="PF02782">
    <property type="entry name" value="FGGY_C"/>
    <property type="match status" value="1"/>
</dbReference>
<evidence type="ECO:0000256" key="5">
    <source>
        <dbReference type="ARBA" id="ARBA00022741"/>
    </source>
</evidence>
<keyword evidence="16" id="KW-1185">Reference proteome</keyword>
<evidence type="ECO:0000256" key="6">
    <source>
        <dbReference type="ARBA" id="ARBA00022777"/>
    </source>
</evidence>
<dbReference type="InterPro" id="IPR037444">
    <property type="entry name" value="GK5"/>
</dbReference>
<evidence type="ECO:0000256" key="3">
    <source>
        <dbReference type="ARBA" id="ARBA00022490"/>
    </source>
</evidence>
<feature type="domain" description="Carbohydrate kinase FGGY N-terminal" evidence="13">
    <location>
        <begin position="40"/>
        <end position="316"/>
    </location>
</feature>
<dbReference type="PANTHER" id="PTHR10196:SF69">
    <property type="entry name" value="GLYCEROL KINASE"/>
    <property type="match status" value="1"/>
</dbReference>
<sequence>MIERRFFYNKIQEGNTKRNPISNIPLVIIVSDTQPLQKKYILSIDSGGTGIRAILFNKKGEIVDREYEKTLPMFPEDGALEHDPEVLWEALKSVVNKIFAKPDYSPEEIAAIGICNQRASFCLVEKKTGKPLTNLISWADVRAEKTTMKMRKKFLYRGLVAIAKLFGKISGNTMLTTTGMLKLTPEFALCRVRWLYEQEEVIYRDSKLSGQQLYDMAKNEEIHFCTLDSWFMYKLTGGKQHITDVTNASGTALYNPFDLVWNKIYTKLFDIPHNDTFFPKVLDNDGDFGTTDPEIFSNVAIPIGASIGDQMSSLFGHCCFEPGEVKISQGSGAFVDMTVGLKPKLSKRGLFPLIAWKLNGDVTYMLEGQVTTAGTLIDWIGEGIGLADTPKVLNEFAAQTEDTEGVIVIPTPSGMNFPHFNPNTRAAIFGLSLATHRRHVCRAVLEGLALRLYDILEGMSHDTKIDIKDIKVDGGVSQSDIELQCLADFANITVERAPESDMTATGAAYFAGLSVGFWRDQEELRSLQKNYNAFSPKMGLEKREKKLKQWRRAVKAVLKIQ</sequence>
<dbReference type="CDD" id="cd07793">
    <property type="entry name" value="ASKHA_NBD_FGGY_GK5-like"/>
    <property type="match status" value="1"/>
</dbReference>
<proteinExistence type="inferred from homology"/>
<name>A0ABY6HW73_9ARCH</name>
<dbReference type="EMBL" id="CP104013">
    <property type="protein sequence ID" value="UYP47785.1"/>
    <property type="molecule type" value="Genomic_DNA"/>
</dbReference>
<keyword evidence="3" id="KW-0963">Cytoplasm</keyword>
<dbReference type="PANTHER" id="PTHR10196">
    <property type="entry name" value="SUGAR KINASE"/>
    <property type="match status" value="1"/>
</dbReference>
<dbReference type="SUPFAM" id="SSF53067">
    <property type="entry name" value="Actin-like ATPase domain"/>
    <property type="match status" value="2"/>
</dbReference>
<feature type="domain" description="Carbohydrate kinase FGGY C-terminal" evidence="14">
    <location>
        <begin position="326"/>
        <end position="513"/>
    </location>
</feature>
<evidence type="ECO:0000313" key="15">
    <source>
        <dbReference type="EMBL" id="UYP47785.1"/>
    </source>
</evidence>
<evidence type="ECO:0000313" key="16">
    <source>
        <dbReference type="Proteomes" id="UP001208689"/>
    </source>
</evidence>
<comment type="subcellular location">
    <subcellularLocation>
        <location evidence="1">Cytoplasm</location>
    </subcellularLocation>
</comment>
<dbReference type="GO" id="GO:0004370">
    <property type="term" value="F:glycerol kinase activity"/>
    <property type="evidence" value="ECO:0007669"/>
    <property type="project" value="UniProtKB-EC"/>
</dbReference>
<evidence type="ECO:0000256" key="12">
    <source>
        <dbReference type="RuleBase" id="RU003733"/>
    </source>
</evidence>
<comment type="function">
    <text evidence="10">Skin-specific kinase that plays a key role in glycerol metabolism, catalyzing its phosphorylation to produce sn-glycerol 3-phosphate. Involved in skin-specific regulation of sterol regulatory element-binding protein (SREBP) processing and lipid biosynthesis.</text>
</comment>
<evidence type="ECO:0000256" key="7">
    <source>
        <dbReference type="ARBA" id="ARBA00022840"/>
    </source>
</evidence>
<dbReference type="PROSITE" id="PS00445">
    <property type="entry name" value="FGGY_KINASES_2"/>
    <property type="match status" value="1"/>
</dbReference>
<protein>
    <recommendedName>
        <fullName evidence="11">Glycerol kinase 5</fullName>
    </recommendedName>
    <alternativeName>
        <fullName evidence="9">ATP:glycerol 3-phosphotransferase</fullName>
    </alternativeName>
    <alternativeName>
        <fullName evidence="8">ATP:glycerol 3-phosphotransferase 5</fullName>
    </alternativeName>
</protein>
<dbReference type="Gene3D" id="3.30.420.40">
    <property type="match status" value="2"/>
</dbReference>
<accession>A0ABY6HW73</accession>
<evidence type="ECO:0000256" key="2">
    <source>
        <dbReference type="ARBA" id="ARBA00009156"/>
    </source>
</evidence>
<keyword evidence="7" id="KW-0067">ATP-binding</keyword>
<organism evidence="15 16">
    <name type="scientific">Candidatus Lokiarchaeum ossiferum</name>
    <dbReference type="NCBI Taxonomy" id="2951803"/>
    <lineage>
        <taxon>Archaea</taxon>
        <taxon>Promethearchaeati</taxon>
        <taxon>Promethearchaeota</taxon>
        <taxon>Promethearchaeia</taxon>
        <taxon>Promethearchaeales</taxon>
        <taxon>Promethearchaeaceae</taxon>
        <taxon>Candidatus Lokiarchaeum</taxon>
    </lineage>
</organism>
<dbReference type="Proteomes" id="UP001208689">
    <property type="component" value="Chromosome"/>
</dbReference>
<keyword evidence="4 12" id="KW-0808">Transferase</keyword>
<comment type="similarity">
    <text evidence="2 12">Belongs to the FGGY kinase family.</text>
</comment>
<evidence type="ECO:0000256" key="9">
    <source>
        <dbReference type="ARBA" id="ARBA00043149"/>
    </source>
</evidence>
<evidence type="ECO:0000259" key="14">
    <source>
        <dbReference type="Pfam" id="PF02782"/>
    </source>
</evidence>
<evidence type="ECO:0000256" key="1">
    <source>
        <dbReference type="ARBA" id="ARBA00004496"/>
    </source>
</evidence>
<gene>
    <name evidence="15" type="ORF">NEF87_004070</name>
</gene>
<evidence type="ECO:0000256" key="10">
    <source>
        <dbReference type="ARBA" id="ARBA00045165"/>
    </source>
</evidence>
<dbReference type="InterPro" id="IPR043129">
    <property type="entry name" value="ATPase_NBD"/>
</dbReference>
<evidence type="ECO:0000256" key="4">
    <source>
        <dbReference type="ARBA" id="ARBA00022679"/>
    </source>
</evidence>
<reference evidence="15" key="1">
    <citation type="submission" date="2022-09" db="EMBL/GenBank/DDBJ databases">
        <title>Actin cytoskeleton and complex cell architecture in an #Asgard archaeon.</title>
        <authorList>
            <person name="Ponce Toledo R.I."/>
            <person name="Schleper C."/>
            <person name="Rodrigues Oliveira T."/>
            <person name="Wollweber F."/>
            <person name="Xu J."/>
            <person name="Rittmann S."/>
            <person name="Klingl A."/>
            <person name="Pilhofer M."/>
        </authorList>
    </citation>
    <scope>NUCLEOTIDE SEQUENCE</scope>
    <source>
        <strain evidence="15">B-35</strain>
    </source>
</reference>
<evidence type="ECO:0000256" key="11">
    <source>
        <dbReference type="ARBA" id="ARBA00047192"/>
    </source>
</evidence>
<dbReference type="PIRSF" id="PIRSF000538">
    <property type="entry name" value="GlpK"/>
    <property type="match status" value="1"/>
</dbReference>
<keyword evidence="6 12" id="KW-0418">Kinase</keyword>
<dbReference type="InterPro" id="IPR018483">
    <property type="entry name" value="Carb_kinase_FGGY_CS"/>
</dbReference>
<keyword evidence="5" id="KW-0547">Nucleotide-binding</keyword>
<dbReference type="InterPro" id="IPR018485">
    <property type="entry name" value="FGGY_C"/>
</dbReference>
<dbReference type="InterPro" id="IPR018484">
    <property type="entry name" value="FGGY_N"/>
</dbReference>
<evidence type="ECO:0000256" key="8">
    <source>
        <dbReference type="ARBA" id="ARBA00033026"/>
    </source>
</evidence>
<evidence type="ECO:0000259" key="13">
    <source>
        <dbReference type="Pfam" id="PF00370"/>
    </source>
</evidence>
<dbReference type="InterPro" id="IPR000577">
    <property type="entry name" value="Carb_kinase_FGGY"/>
</dbReference>